<dbReference type="Proteomes" id="UP000054279">
    <property type="component" value="Unassembled WGS sequence"/>
</dbReference>
<dbReference type="HOGENOM" id="CLU_586849_0_0_1"/>
<name>A0A0C9TGR4_SPHS4</name>
<dbReference type="EMBL" id="KN837301">
    <property type="protein sequence ID" value="KIJ28633.1"/>
    <property type="molecule type" value="Genomic_DNA"/>
</dbReference>
<dbReference type="Gene3D" id="3.80.10.10">
    <property type="entry name" value="Ribonuclease Inhibitor"/>
    <property type="match status" value="1"/>
</dbReference>
<sequence length="450" mass="51305">MANTSIISIPAEVLEKIFFHTLNPVWEGNYHTDDFNKVFRMQFDQGSNPRKSLARTCHYFRKVVLTSPSLWTRHHIRTSGRVRSGLVDTMFRRSGDLSLQVCLSVIPSGPKTIVEGREVVPFDQEVLTILRKYFHRIHAFIMIFHGDHPINHARITPLLFPPDTSTAMPRLAHFYGASNYIYGNPHNPCIGIINAPGLKTFMISSELAYLWRTLTPSTSQILVLKLVYSGHTGASREDLELLCRTQCVEELALDWSIPDLTSSLSQFRFVQLKRLAITLQSNAECQVVNELFHTPQLKHLTISGGYLCRLSWIAPFLKKNPQLRQIRFSWLQAQELAVDIFSCLSEVEDLTLDRNIHSDAFFSSFLDMEDGRLILPNLKNFTISNGSRDPAPVVVDVIRSRVNRDGIHPGMILSVLDMSVSQKMLDDLRALVKDYPDNVFVEYSTLYKRA</sequence>
<dbReference type="AlphaFoldDB" id="A0A0C9TGR4"/>
<evidence type="ECO:0000313" key="1">
    <source>
        <dbReference type="EMBL" id="KIJ28633.1"/>
    </source>
</evidence>
<evidence type="ECO:0000313" key="2">
    <source>
        <dbReference type="Proteomes" id="UP000054279"/>
    </source>
</evidence>
<organism evidence="1 2">
    <name type="scientific">Sphaerobolus stellatus (strain SS14)</name>
    <dbReference type="NCBI Taxonomy" id="990650"/>
    <lineage>
        <taxon>Eukaryota</taxon>
        <taxon>Fungi</taxon>
        <taxon>Dikarya</taxon>
        <taxon>Basidiomycota</taxon>
        <taxon>Agaricomycotina</taxon>
        <taxon>Agaricomycetes</taxon>
        <taxon>Phallomycetidae</taxon>
        <taxon>Geastrales</taxon>
        <taxon>Sphaerobolaceae</taxon>
        <taxon>Sphaerobolus</taxon>
    </lineage>
</organism>
<proteinExistence type="predicted"/>
<reference evidence="1 2" key="1">
    <citation type="submission" date="2014-06" db="EMBL/GenBank/DDBJ databases">
        <title>Evolutionary Origins and Diversification of the Mycorrhizal Mutualists.</title>
        <authorList>
            <consortium name="DOE Joint Genome Institute"/>
            <consortium name="Mycorrhizal Genomics Consortium"/>
            <person name="Kohler A."/>
            <person name="Kuo A."/>
            <person name="Nagy L.G."/>
            <person name="Floudas D."/>
            <person name="Copeland A."/>
            <person name="Barry K.W."/>
            <person name="Cichocki N."/>
            <person name="Veneault-Fourrey C."/>
            <person name="LaButti K."/>
            <person name="Lindquist E.A."/>
            <person name="Lipzen A."/>
            <person name="Lundell T."/>
            <person name="Morin E."/>
            <person name="Murat C."/>
            <person name="Riley R."/>
            <person name="Ohm R."/>
            <person name="Sun H."/>
            <person name="Tunlid A."/>
            <person name="Henrissat B."/>
            <person name="Grigoriev I.V."/>
            <person name="Hibbett D.S."/>
            <person name="Martin F."/>
        </authorList>
    </citation>
    <scope>NUCLEOTIDE SEQUENCE [LARGE SCALE GENOMIC DNA]</scope>
    <source>
        <strain evidence="1 2">SS14</strain>
    </source>
</reference>
<dbReference type="SUPFAM" id="SSF52047">
    <property type="entry name" value="RNI-like"/>
    <property type="match status" value="1"/>
</dbReference>
<gene>
    <name evidence="1" type="ORF">M422DRAFT_71376</name>
</gene>
<evidence type="ECO:0008006" key="3">
    <source>
        <dbReference type="Google" id="ProtNLM"/>
    </source>
</evidence>
<accession>A0A0C9TGR4</accession>
<protein>
    <recommendedName>
        <fullName evidence="3">F-box domain-containing protein</fullName>
    </recommendedName>
</protein>
<keyword evidence="2" id="KW-1185">Reference proteome</keyword>
<dbReference type="InterPro" id="IPR032675">
    <property type="entry name" value="LRR_dom_sf"/>
</dbReference>